<protein>
    <submittedName>
        <fullName evidence="1">Uncharacterized protein</fullName>
    </submittedName>
</protein>
<dbReference type="EMBL" id="BGZK01000072">
    <property type="protein sequence ID" value="GBP15446.1"/>
    <property type="molecule type" value="Genomic_DNA"/>
</dbReference>
<proteinExistence type="predicted"/>
<evidence type="ECO:0000313" key="2">
    <source>
        <dbReference type="Proteomes" id="UP000299102"/>
    </source>
</evidence>
<keyword evidence="2" id="KW-1185">Reference proteome</keyword>
<reference evidence="1 2" key="1">
    <citation type="journal article" date="2019" name="Commun. Biol.">
        <title>The bagworm genome reveals a unique fibroin gene that provides high tensile strength.</title>
        <authorList>
            <person name="Kono N."/>
            <person name="Nakamura H."/>
            <person name="Ohtoshi R."/>
            <person name="Tomita M."/>
            <person name="Numata K."/>
            <person name="Arakawa K."/>
        </authorList>
    </citation>
    <scope>NUCLEOTIDE SEQUENCE [LARGE SCALE GENOMIC DNA]</scope>
</reference>
<gene>
    <name evidence="1" type="ORF">EVAR_9237_1</name>
</gene>
<organism evidence="1 2">
    <name type="scientific">Eumeta variegata</name>
    <name type="common">Bagworm moth</name>
    <name type="synonym">Eumeta japonica</name>
    <dbReference type="NCBI Taxonomy" id="151549"/>
    <lineage>
        <taxon>Eukaryota</taxon>
        <taxon>Metazoa</taxon>
        <taxon>Ecdysozoa</taxon>
        <taxon>Arthropoda</taxon>
        <taxon>Hexapoda</taxon>
        <taxon>Insecta</taxon>
        <taxon>Pterygota</taxon>
        <taxon>Neoptera</taxon>
        <taxon>Endopterygota</taxon>
        <taxon>Lepidoptera</taxon>
        <taxon>Glossata</taxon>
        <taxon>Ditrysia</taxon>
        <taxon>Tineoidea</taxon>
        <taxon>Psychidae</taxon>
        <taxon>Oiketicinae</taxon>
        <taxon>Eumeta</taxon>
    </lineage>
</organism>
<evidence type="ECO:0000313" key="1">
    <source>
        <dbReference type="EMBL" id="GBP15446.1"/>
    </source>
</evidence>
<accession>A0A4C1TMH7</accession>
<sequence length="166" mass="18376">MKGRINAVEIPSVHITSMCGVSLKDRCRDNDVREWGGLEEDLVIRAQKALNAFAVNPNQIIVTDLDFGSGHGFEFKSCPILGFHPGPVFNCYPFFNKSSVSFSEVRVQQQYVKRTSCVGDYLEARRSALTTPVSNLTEGCLSDRSLRSAFVKRQTDTQILSPVSGV</sequence>
<comment type="caution">
    <text evidence="1">The sequence shown here is derived from an EMBL/GenBank/DDBJ whole genome shotgun (WGS) entry which is preliminary data.</text>
</comment>
<dbReference type="AlphaFoldDB" id="A0A4C1TMH7"/>
<dbReference type="OrthoDB" id="6765465at2759"/>
<name>A0A4C1TMH7_EUMVA</name>
<dbReference type="Proteomes" id="UP000299102">
    <property type="component" value="Unassembled WGS sequence"/>
</dbReference>